<comment type="caution">
    <text evidence="2">The sequence shown here is derived from an EMBL/GenBank/DDBJ whole genome shotgun (WGS) entry which is preliminary data.</text>
</comment>
<evidence type="ECO:0000313" key="3">
    <source>
        <dbReference type="Proteomes" id="UP000525652"/>
    </source>
</evidence>
<evidence type="ECO:0000259" key="1">
    <source>
        <dbReference type="Pfam" id="PF23981"/>
    </source>
</evidence>
<dbReference type="Proteomes" id="UP000525652">
    <property type="component" value="Unassembled WGS sequence"/>
</dbReference>
<reference evidence="2 3" key="1">
    <citation type="submission" date="2020-07" db="EMBL/GenBank/DDBJ databases">
        <authorList>
            <person name="Feng X."/>
        </authorList>
    </citation>
    <scope>NUCLEOTIDE SEQUENCE [LARGE SCALE GENOMIC DNA]</scope>
    <source>
        <strain evidence="2 3">JCM14086</strain>
    </source>
</reference>
<dbReference type="InterPro" id="IPR055729">
    <property type="entry name" value="DUF7305"/>
</dbReference>
<dbReference type="RefSeq" id="WP_185693056.1">
    <property type="nucleotide sequence ID" value="NZ_JACHVA010000086.1"/>
</dbReference>
<sequence>MRSATNSRSGSAVLAALIVGVLVSGLAATYLRTAYQDYRYSRELLMAFQALNLAEAGVENAIYSYNTGNWNGWNLESTGNYSRTFHIAHNRKVQVITDPSARPIVIFAEGLADNTATPQISRQIIVELNKRGLFANGLTSKNGIVLNGSKISVDSYSSYKGSYHSTLNRGDKATVASTSIVSGIVEINNAEIWGYVATGGGEPDIGPNGSIRGEDTEAGVDVDSGRVSYDFYADFPEITAPSMYGAQTTFSGGSIGSPGNTSRYNLSSLNIGNGSTVTVYGDVTIVVDGETDIKGELIIDPDSSVEIYIKDDMNVGGNGIVNEGSEPSSLQIYAVGNNVGEVKMHGAGTLYGVIYAPDSNVDLKGGGSVASVFGAIVADRITMNGNYSFHYDEDLADLGESGFSVSVWQELIADSDKKNYAALREDGL</sequence>
<keyword evidence="3" id="KW-1185">Reference proteome</keyword>
<feature type="domain" description="DUF7305" evidence="1">
    <location>
        <begin position="263"/>
        <end position="397"/>
    </location>
</feature>
<organism evidence="2 3">
    <name type="scientific">Puniceicoccus vermicola</name>
    <dbReference type="NCBI Taxonomy" id="388746"/>
    <lineage>
        <taxon>Bacteria</taxon>
        <taxon>Pseudomonadati</taxon>
        <taxon>Verrucomicrobiota</taxon>
        <taxon>Opitutia</taxon>
        <taxon>Puniceicoccales</taxon>
        <taxon>Puniceicoccaceae</taxon>
        <taxon>Puniceicoccus</taxon>
    </lineage>
</organism>
<evidence type="ECO:0000313" key="2">
    <source>
        <dbReference type="EMBL" id="MBC2602368.1"/>
    </source>
</evidence>
<dbReference type="Pfam" id="PF23981">
    <property type="entry name" value="DUF7305"/>
    <property type="match status" value="1"/>
</dbReference>
<accession>A0A7X1B0N2</accession>
<gene>
    <name evidence="2" type="ORF">H5P30_11325</name>
</gene>
<name>A0A7X1B0N2_9BACT</name>
<dbReference type="AlphaFoldDB" id="A0A7X1B0N2"/>
<dbReference type="EMBL" id="JACHVA010000086">
    <property type="protein sequence ID" value="MBC2602368.1"/>
    <property type="molecule type" value="Genomic_DNA"/>
</dbReference>
<proteinExistence type="predicted"/>
<protein>
    <recommendedName>
        <fullName evidence="1">DUF7305 domain-containing protein</fullName>
    </recommendedName>
</protein>